<feature type="transmembrane region" description="Helical" evidence="8">
    <location>
        <begin position="38"/>
        <end position="57"/>
    </location>
</feature>
<keyword evidence="2" id="KW-1003">Cell membrane</keyword>
<dbReference type="RefSeq" id="WP_049700410.1">
    <property type="nucleotide sequence ID" value="NZ_LDTZ01000021.1"/>
</dbReference>
<dbReference type="InterPro" id="IPR049453">
    <property type="entry name" value="Memb_transporter_dom"/>
</dbReference>
<feature type="transmembrane region" description="Helical" evidence="8">
    <location>
        <begin position="470"/>
        <end position="488"/>
    </location>
</feature>
<evidence type="ECO:0000313" key="10">
    <source>
        <dbReference type="EMBL" id="KNA89961.1"/>
    </source>
</evidence>
<comment type="caution">
    <text evidence="10">The sequence shown here is derived from an EMBL/GenBank/DDBJ whole genome shotgun (WGS) entry which is preliminary data.</text>
</comment>
<feature type="transmembrane region" description="Helical" evidence="8">
    <location>
        <begin position="63"/>
        <end position="86"/>
    </location>
</feature>
<sequence>MYDPGHTWLIYATSTTIATALGILVAHFVIVATHGPDILLVTGGIIGMVAFGATGDVTAKARWLTSVTVVVPGLAAAALGVVLTHHSPAEIVVSIPMAGFCIWVRRFGWRGLAVGGVTFFAYLMAILAMREPGANLQQILLVVGGALLCGVLLRTVMLIEFPARRLRLHLRQFRASCAEALERSQRPGTDAEILVPVNHLPDLTLAMAGWLQQFDVASLGVDPNTLRRTMFDAQSATELACEQLQSLAKSGVDPHSDATLSGVLDALMTVVSGTPSSHDVAAVELTARSAITTVDPSTPLGLTTLFVSRALLAQLDLDDAARGDADVDNPSPPEPVVSDADVSTTDGAATDDHVTNNTAAVVRWWDHLRPTSRMAIQVMVATAIAAGVGQAIAAGRWYWAVMTTFIVFMTAATRADVLTKSSWRVVGTLVGVAFGAVVAILLVGHPLPLSILFLVCVFFGYYYQGANNGMPTIFFTIQFAVIYALLGFHNWTLAFVRLDETIAGAIVGVVCAYIVTSQRSDGAVAASVDKYFAALDHLIVSCGEAQTSAHQSKPVVDAAIALDNAHQGVRSTLSNMAAAMLVGLGARRRARSLQLGRLTRSAHVLAQTSSALSADPSLVYTGHDAEVVGAAVSRLRADAEDLHQVFLEQPVAHAERGESLAQLLSGVDARPDTARGAGVAASVRLDHLLRTLPDTVAAPVASTTPSRQ</sequence>
<keyword evidence="5 8" id="KW-0472">Membrane</keyword>
<evidence type="ECO:0000256" key="3">
    <source>
        <dbReference type="ARBA" id="ARBA00022692"/>
    </source>
</evidence>
<comment type="subcellular location">
    <subcellularLocation>
        <location evidence="1">Cell membrane</location>
        <topology evidence="1">Multi-pass membrane protein</topology>
    </subcellularLocation>
</comment>
<evidence type="ECO:0000256" key="4">
    <source>
        <dbReference type="ARBA" id="ARBA00022989"/>
    </source>
</evidence>
<accession>A0ABR5I8Q1</accession>
<dbReference type="Pfam" id="PF13515">
    <property type="entry name" value="FUSC_2"/>
    <property type="match status" value="1"/>
</dbReference>
<dbReference type="EMBL" id="LDTZ01000021">
    <property type="protein sequence ID" value="KNA89961.1"/>
    <property type="molecule type" value="Genomic_DNA"/>
</dbReference>
<feature type="region of interest" description="Disordered" evidence="7">
    <location>
        <begin position="322"/>
        <end position="350"/>
    </location>
</feature>
<feature type="transmembrane region" description="Helical" evidence="8">
    <location>
        <begin position="422"/>
        <end position="441"/>
    </location>
</feature>
<reference evidence="10 11" key="1">
    <citation type="submission" date="2015-05" db="EMBL/GenBank/DDBJ databases">
        <title>Draft genome sequence of the bacterium Gordonia jacobaea a new member of the Gordonia genus.</title>
        <authorList>
            <person name="Jimenez-Galisteo G."/>
            <person name="Dominguez A."/>
            <person name="Munoz E."/>
            <person name="Vinas M."/>
        </authorList>
    </citation>
    <scope>NUCLEOTIDE SEQUENCE [LARGE SCALE GENOMIC DNA]</scope>
    <source>
        <strain evidence="11">mv1</strain>
    </source>
</reference>
<dbReference type="PANTHER" id="PTHR30509:SF9">
    <property type="entry name" value="MULTIDRUG RESISTANCE PROTEIN MDTO"/>
    <property type="match status" value="1"/>
</dbReference>
<feature type="transmembrane region" description="Helical" evidence="8">
    <location>
        <begin position="6"/>
        <end position="31"/>
    </location>
</feature>
<evidence type="ECO:0000256" key="2">
    <source>
        <dbReference type="ARBA" id="ARBA00022475"/>
    </source>
</evidence>
<feature type="transmembrane region" description="Helical" evidence="8">
    <location>
        <begin position="447"/>
        <end position="463"/>
    </location>
</feature>
<comment type="similarity">
    <text evidence="6">Belongs to the YccS/YhfK family.</text>
</comment>
<proteinExistence type="inferred from homology"/>
<feature type="transmembrane region" description="Helical" evidence="8">
    <location>
        <begin position="107"/>
        <end position="127"/>
    </location>
</feature>
<evidence type="ECO:0000256" key="8">
    <source>
        <dbReference type="SAM" id="Phobius"/>
    </source>
</evidence>
<evidence type="ECO:0000256" key="1">
    <source>
        <dbReference type="ARBA" id="ARBA00004651"/>
    </source>
</evidence>
<organism evidence="10 11">
    <name type="scientific">Gordonia jacobaea</name>
    <dbReference type="NCBI Taxonomy" id="122202"/>
    <lineage>
        <taxon>Bacteria</taxon>
        <taxon>Bacillati</taxon>
        <taxon>Actinomycetota</taxon>
        <taxon>Actinomycetes</taxon>
        <taxon>Mycobacteriales</taxon>
        <taxon>Gordoniaceae</taxon>
        <taxon>Gordonia</taxon>
    </lineage>
</organism>
<evidence type="ECO:0000256" key="6">
    <source>
        <dbReference type="ARBA" id="ARBA00043993"/>
    </source>
</evidence>
<keyword evidence="11" id="KW-1185">Reference proteome</keyword>
<evidence type="ECO:0000259" key="9">
    <source>
        <dbReference type="Pfam" id="PF13515"/>
    </source>
</evidence>
<feature type="transmembrane region" description="Helical" evidence="8">
    <location>
        <begin position="374"/>
        <end position="392"/>
    </location>
</feature>
<keyword evidence="4 8" id="KW-1133">Transmembrane helix</keyword>
<dbReference type="PANTHER" id="PTHR30509">
    <property type="entry name" value="P-HYDROXYBENZOIC ACID EFFLUX PUMP SUBUNIT-RELATED"/>
    <property type="match status" value="1"/>
</dbReference>
<dbReference type="Proteomes" id="UP000037247">
    <property type="component" value="Unassembled WGS sequence"/>
</dbReference>
<gene>
    <name evidence="10" type="ORF">ABW18_18275</name>
</gene>
<evidence type="ECO:0000313" key="11">
    <source>
        <dbReference type="Proteomes" id="UP000037247"/>
    </source>
</evidence>
<evidence type="ECO:0000256" key="5">
    <source>
        <dbReference type="ARBA" id="ARBA00023136"/>
    </source>
</evidence>
<evidence type="ECO:0000256" key="7">
    <source>
        <dbReference type="SAM" id="MobiDB-lite"/>
    </source>
</evidence>
<keyword evidence="3 8" id="KW-0812">Transmembrane</keyword>
<feature type="transmembrane region" description="Helical" evidence="8">
    <location>
        <begin position="139"/>
        <end position="161"/>
    </location>
</feature>
<name>A0ABR5I8Q1_9ACTN</name>
<feature type="domain" description="Integral membrane bound transporter" evidence="9">
    <location>
        <begin position="384"/>
        <end position="511"/>
    </location>
</feature>
<protein>
    <recommendedName>
        <fullName evidence="9">Integral membrane bound transporter domain-containing protein</fullName>
    </recommendedName>
</protein>